<dbReference type="Proteomes" id="UP001546774">
    <property type="component" value="Unassembled WGS sequence"/>
</dbReference>
<feature type="transmembrane region" description="Helical" evidence="13">
    <location>
        <begin position="21"/>
        <end position="39"/>
    </location>
</feature>
<name>A0ABV1H1Z1_9FIRM</name>
<feature type="transmembrane region" description="Helical" evidence="13">
    <location>
        <begin position="144"/>
        <end position="164"/>
    </location>
</feature>
<keyword evidence="8 13" id="KW-0812">Transmembrane</keyword>
<dbReference type="NCBIfam" id="TIGR00797">
    <property type="entry name" value="matE"/>
    <property type="match status" value="1"/>
</dbReference>
<dbReference type="InterPro" id="IPR048279">
    <property type="entry name" value="MdtK-like"/>
</dbReference>
<dbReference type="InterPro" id="IPR050222">
    <property type="entry name" value="MATE_MdtK"/>
</dbReference>
<proteinExistence type="inferred from homology"/>
<reference evidence="14" key="1">
    <citation type="submission" date="2024-03" db="EMBL/GenBank/DDBJ databases">
        <title>Human intestinal bacterial collection.</title>
        <authorList>
            <person name="Pauvert C."/>
            <person name="Hitch T.C.A."/>
            <person name="Clavel T."/>
        </authorList>
    </citation>
    <scope>NUCLEOTIDE SEQUENCE [LARGE SCALE GENOMIC DNA]</scope>
    <source>
        <strain evidence="14">CLA-AA-H89B</strain>
    </source>
</reference>
<feature type="transmembrane region" description="Helical" evidence="13">
    <location>
        <begin position="176"/>
        <end position="197"/>
    </location>
</feature>
<evidence type="ECO:0000313" key="14">
    <source>
        <dbReference type="EMBL" id="MEQ2553510.1"/>
    </source>
</evidence>
<organism evidence="14 15">
    <name type="scientific">Lachnospira intestinalis</name>
    <dbReference type="NCBI Taxonomy" id="3133158"/>
    <lineage>
        <taxon>Bacteria</taxon>
        <taxon>Bacillati</taxon>
        <taxon>Bacillota</taxon>
        <taxon>Clostridia</taxon>
        <taxon>Lachnospirales</taxon>
        <taxon>Lachnospiraceae</taxon>
        <taxon>Lachnospira</taxon>
    </lineage>
</organism>
<comment type="subcellular location">
    <subcellularLocation>
        <location evidence="2">Cell membrane</location>
        <topology evidence="2">Multi-pass membrane protein</topology>
    </subcellularLocation>
</comment>
<keyword evidence="11 13" id="KW-0472">Membrane</keyword>
<sequence length="460" mass="49818">MFRKLRAEAERENGKENKLMFDNRALFALLLPIIIEQILNSFMGMVDTVMVSNVGSAAISAVSLVDSINNLVIQVFSAMAAGAAIVCSRFIGAKDRNGCNRAARQVVLTVFIISVAIMVFGLIFRVPLLQVVFGAIEPEVMENAMIYFLITVVSYPFLALFNAGAAFFRAESNAKLPMFVAAGTNVLNIAGNAVFIFGMNMGVAGAALSTLLSRVLCMVIIFVLLRRKNQMIVLDHYFKIRPEKNLICQILAISIPSGVENGMFQFGKLAIQSTVSTMGTTAIAAQAMTNIFENVNGVFGIGTGIGLMTVVGQCIGAKHYKEAKYYMVKLTVIAEVGLTISCLLVYAAAHPVTLIAGMEAESAALCMQMIAAITIVKPVAWVLSFVPAYGLRAAGDVRFSMIVSVTTMWCCRVALCIFLVKAFGMGPMAVWIGMFADWSIRSVIFSGRFLSGRWLKKAMN</sequence>
<evidence type="ECO:0000256" key="6">
    <source>
        <dbReference type="ARBA" id="ARBA00022449"/>
    </source>
</evidence>
<evidence type="ECO:0000256" key="7">
    <source>
        <dbReference type="ARBA" id="ARBA00022475"/>
    </source>
</evidence>
<feature type="transmembrane region" description="Helical" evidence="13">
    <location>
        <begin position="103"/>
        <end position="124"/>
    </location>
</feature>
<keyword evidence="7" id="KW-1003">Cell membrane</keyword>
<evidence type="ECO:0000256" key="9">
    <source>
        <dbReference type="ARBA" id="ARBA00022989"/>
    </source>
</evidence>
<comment type="function">
    <text evidence="1">Multidrug efflux pump.</text>
</comment>
<keyword evidence="9 13" id="KW-1133">Transmembrane helix</keyword>
<feature type="transmembrane region" description="Helical" evidence="13">
    <location>
        <begin position="71"/>
        <end position="91"/>
    </location>
</feature>
<evidence type="ECO:0000256" key="2">
    <source>
        <dbReference type="ARBA" id="ARBA00004651"/>
    </source>
</evidence>
<evidence type="ECO:0000256" key="11">
    <source>
        <dbReference type="ARBA" id="ARBA00023136"/>
    </source>
</evidence>
<evidence type="ECO:0000256" key="13">
    <source>
        <dbReference type="SAM" id="Phobius"/>
    </source>
</evidence>
<dbReference type="PIRSF" id="PIRSF006603">
    <property type="entry name" value="DinF"/>
    <property type="match status" value="1"/>
</dbReference>
<dbReference type="PANTHER" id="PTHR43298">
    <property type="entry name" value="MULTIDRUG RESISTANCE PROTEIN NORM-RELATED"/>
    <property type="match status" value="1"/>
</dbReference>
<dbReference type="PANTHER" id="PTHR43298:SF2">
    <property type="entry name" value="FMN_FAD EXPORTER YEEO-RELATED"/>
    <property type="match status" value="1"/>
</dbReference>
<keyword evidence="15" id="KW-1185">Reference proteome</keyword>
<accession>A0ABV1H1Z1</accession>
<keyword evidence="10" id="KW-0406">Ion transport</keyword>
<keyword evidence="5" id="KW-0813">Transport</keyword>
<evidence type="ECO:0000256" key="10">
    <source>
        <dbReference type="ARBA" id="ARBA00023065"/>
    </source>
</evidence>
<protein>
    <recommendedName>
        <fullName evidence="4">Probable multidrug resistance protein NorM</fullName>
    </recommendedName>
    <alternativeName>
        <fullName evidence="12">Multidrug-efflux transporter</fullName>
    </alternativeName>
</protein>
<feature type="transmembrane region" description="Helical" evidence="13">
    <location>
        <begin position="203"/>
        <end position="225"/>
    </location>
</feature>
<evidence type="ECO:0000256" key="8">
    <source>
        <dbReference type="ARBA" id="ARBA00022692"/>
    </source>
</evidence>
<dbReference type="EMBL" id="JBBMFS010000001">
    <property type="protein sequence ID" value="MEQ2553510.1"/>
    <property type="molecule type" value="Genomic_DNA"/>
</dbReference>
<comment type="similarity">
    <text evidence="3">Belongs to the multi antimicrobial extrusion (MATE) (TC 2.A.66.1) family.</text>
</comment>
<feature type="transmembrane region" description="Helical" evidence="13">
    <location>
        <begin position="326"/>
        <end position="349"/>
    </location>
</feature>
<dbReference type="CDD" id="cd13137">
    <property type="entry name" value="MATE_NorM_like"/>
    <property type="match status" value="1"/>
</dbReference>
<evidence type="ECO:0000256" key="4">
    <source>
        <dbReference type="ARBA" id="ARBA00020268"/>
    </source>
</evidence>
<evidence type="ECO:0000313" key="15">
    <source>
        <dbReference type="Proteomes" id="UP001546774"/>
    </source>
</evidence>
<evidence type="ECO:0000256" key="1">
    <source>
        <dbReference type="ARBA" id="ARBA00003408"/>
    </source>
</evidence>
<keyword evidence="6" id="KW-0050">Antiport</keyword>
<feature type="transmembrane region" description="Helical" evidence="13">
    <location>
        <begin position="369"/>
        <end position="389"/>
    </location>
</feature>
<dbReference type="Pfam" id="PF01554">
    <property type="entry name" value="MatE"/>
    <property type="match status" value="2"/>
</dbReference>
<evidence type="ECO:0000256" key="5">
    <source>
        <dbReference type="ARBA" id="ARBA00022448"/>
    </source>
</evidence>
<dbReference type="InterPro" id="IPR002528">
    <property type="entry name" value="MATE_fam"/>
</dbReference>
<evidence type="ECO:0000256" key="12">
    <source>
        <dbReference type="ARBA" id="ARBA00031636"/>
    </source>
</evidence>
<comment type="caution">
    <text evidence="14">The sequence shown here is derived from an EMBL/GenBank/DDBJ whole genome shotgun (WGS) entry which is preliminary data.</text>
</comment>
<gene>
    <name evidence="14" type="ORF">WMO37_00555</name>
</gene>
<evidence type="ECO:0000256" key="3">
    <source>
        <dbReference type="ARBA" id="ARBA00010199"/>
    </source>
</evidence>